<accession>A0A0F8X9V6</accession>
<dbReference type="AlphaFoldDB" id="A0A0F8X9V6"/>
<organism evidence="1">
    <name type="scientific">marine sediment metagenome</name>
    <dbReference type="NCBI Taxonomy" id="412755"/>
    <lineage>
        <taxon>unclassified sequences</taxon>
        <taxon>metagenomes</taxon>
        <taxon>ecological metagenomes</taxon>
    </lineage>
</organism>
<sequence>MATTDYIGPLLAQFQQKADEANAMNEQRYQEGMDLWNQIISQYQPGGGFGEGYESQIETAKTQDVAKGTQSLVSSGLMNTTTTAGLGKQWEADVGSQARLNLQDLRSTRLSEAMSGKAGFIER</sequence>
<feature type="non-terminal residue" evidence="1">
    <location>
        <position position="123"/>
    </location>
</feature>
<dbReference type="EMBL" id="LAZR01060341">
    <property type="protein sequence ID" value="KKK65892.1"/>
    <property type="molecule type" value="Genomic_DNA"/>
</dbReference>
<name>A0A0F8X9V6_9ZZZZ</name>
<proteinExistence type="predicted"/>
<reference evidence="1" key="1">
    <citation type="journal article" date="2015" name="Nature">
        <title>Complex archaea that bridge the gap between prokaryotes and eukaryotes.</title>
        <authorList>
            <person name="Spang A."/>
            <person name="Saw J.H."/>
            <person name="Jorgensen S.L."/>
            <person name="Zaremba-Niedzwiedzka K."/>
            <person name="Martijn J."/>
            <person name="Lind A.E."/>
            <person name="van Eijk R."/>
            <person name="Schleper C."/>
            <person name="Guy L."/>
            <person name="Ettema T.J."/>
        </authorList>
    </citation>
    <scope>NUCLEOTIDE SEQUENCE</scope>
</reference>
<evidence type="ECO:0000313" key="1">
    <source>
        <dbReference type="EMBL" id="KKK65892.1"/>
    </source>
</evidence>
<gene>
    <name evidence="1" type="ORF">LCGC14_2969580</name>
</gene>
<comment type="caution">
    <text evidence="1">The sequence shown here is derived from an EMBL/GenBank/DDBJ whole genome shotgun (WGS) entry which is preliminary data.</text>
</comment>
<protein>
    <submittedName>
        <fullName evidence="1">Uncharacterized protein</fullName>
    </submittedName>
</protein>